<protein>
    <submittedName>
        <fullName evidence="1">AAA family ATPase</fullName>
    </submittedName>
</protein>
<proteinExistence type="predicted"/>
<evidence type="ECO:0000313" key="1">
    <source>
        <dbReference type="EMBL" id="HCK23743.1"/>
    </source>
</evidence>
<comment type="caution">
    <text evidence="1">The sequence shown here is derived from an EMBL/GenBank/DDBJ whole genome shotgun (WGS) entry which is preliminary data.</text>
</comment>
<evidence type="ECO:0000313" key="2">
    <source>
        <dbReference type="Proteomes" id="UP000263098"/>
    </source>
</evidence>
<gene>
    <name evidence="1" type="ORF">DHW31_03005</name>
</gene>
<organism evidence="1 2">
    <name type="scientific">Bacteroides graminisolvens</name>
    <dbReference type="NCBI Taxonomy" id="477666"/>
    <lineage>
        <taxon>Bacteria</taxon>
        <taxon>Pseudomonadati</taxon>
        <taxon>Bacteroidota</taxon>
        <taxon>Bacteroidia</taxon>
        <taxon>Bacteroidales</taxon>
        <taxon>Bacteroidaceae</taxon>
        <taxon>Bacteroides</taxon>
    </lineage>
</organism>
<dbReference type="Proteomes" id="UP000263098">
    <property type="component" value="Unassembled WGS sequence"/>
</dbReference>
<dbReference type="AlphaFoldDB" id="A0A3D2SBX0"/>
<sequence>MIVGTIFVAGSYGVGKSTLCNALSKTLTIPAYSAGDLISNVNGEQYGANKAVKNKDANQDILAIEVKKKLEQYPTILLAGHFCIFDKLNCVEKLPSSIFEKISIEQILLLEADPVRILTNLSIRDKKKYELSHIELLLKEERRAAEAISQRCSCSLHIHQMVFDGSDLRKCCELLNAEVQAV</sequence>
<reference evidence="1 2" key="1">
    <citation type="journal article" date="2018" name="Nat. Biotechnol.">
        <title>A standardized bacterial taxonomy based on genome phylogeny substantially revises the tree of life.</title>
        <authorList>
            <person name="Parks D.H."/>
            <person name="Chuvochina M."/>
            <person name="Waite D.W."/>
            <person name="Rinke C."/>
            <person name="Skarshewski A."/>
            <person name="Chaumeil P.A."/>
            <person name="Hugenholtz P."/>
        </authorList>
    </citation>
    <scope>NUCLEOTIDE SEQUENCE [LARGE SCALE GENOMIC DNA]</scope>
    <source>
        <strain evidence="1">UBA9667</strain>
    </source>
</reference>
<name>A0A3D2SBX0_9BACE</name>
<dbReference type="InterPro" id="IPR027417">
    <property type="entry name" value="P-loop_NTPase"/>
</dbReference>
<dbReference type="Pfam" id="PF13207">
    <property type="entry name" value="AAA_17"/>
    <property type="match status" value="1"/>
</dbReference>
<dbReference type="SUPFAM" id="SSF52540">
    <property type="entry name" value="P-loop containing nucleoside triphosphate hydrolases"/>
    <property type="match status" value="1"/>
</dbReference>
<dbReference type="Gene3D" id="3.40.50.300">
    <property type="entry name" value="P-loop containing nucleotide triphosphate hydrolases"/>
    <property type="match status" value="1"/>
</dbReference>
<accession>A0A3D2SBX0</accession>
<dbReference type="EMBL" id="DPVG01000108">
    <property type="protein sequence ID" value="HCK23743.1"/>
    <property type="molecule type" value="Genomic_DNA"/>
</dbReference>